<comment type="caution">
    <text evidence="1">The sequence shown here is derived from an EMBL/GenBank/DDBJ whole genome shotgun (WGS) entry which is preliminary data.</text>
</comment>
<name>A0A9Q5Z9J0_NOSLI</name>
<protein>
    <submittedName>
        <fullName evidence="1">Uncharacterized protein</fullName>
    </submittedName>
</protein>
<gene>
    <name evidence="1" type="ORF">VF08_22570</name>
</gene>
<dbReference type="AlphaFoldDB" id="A0A9Q5Z9J0"/>
<sequence length="66" mass="7412">MYLKPFPFPLSPLTEPYWGMGHGAGEMSFSPVAPRASSAQCPIPVQFDRLYIVIKFKISIAYYAIN</sequence>
<dbReference type="Proteomes" id="UP000222310">
    <property type="component" value="Unassembled WGS sequence"/>
</dbReference>
<organism evidence="1 2">
    <name type="scientific">Nostoc linckia z8</name>
    <dbReference type="NCBI Taxonomy" id="1628746"/>
    <lineage>
        <taxon>Bacteria</taxon>
        <taxon>Bacillati</taxon>
        <taxon>Cyanobacteriota</taxon>
        <taxon>Cyanophyceae</taxon>
        <taxon>Nostocales</taxon>
        <taxon>Nostocaceae</taxon>
        <taxon>Nostoc</taxon>
    </lineage>
</organism>
<evidence type="ECO:0000313" key="1">
    <source>
        <dbReference type="EMBL" id="PHK01138.1"/>
    </source>
</evidence>
<accession>A0A9Q5Z9J0</accession>
<dbReference type="EMBL" id="LAHD01000073">
    <property type="protein sequence ID" value="PHK01138.1"/>
    <property type="molecule type" value="Genomic_DNA"/>
</dbReference>
<proteinExistence type="predicted"/>
<reference evidence="1 2" key="1">
    <citation type="submission" date="2015-02" db="EMBL/GenBank/DDBJ databases">
        <title>Nostoc linckia genome annotation.</title>
        <authorList>
            <person name="Zhou Z."/>
        </authorList>
    </citation>
    <scope>NUCLEOTIDE SEQUENCE [LARGE SCALE GENOMIC DNA]</scope>
    <source>
        <strain evidence="2">z8</strain>
    </source>
</reference>
<evidence type="ECO:0000313" key="2">
    <source>
        <dbReference type="Proteomes" id="UP000222310"/>
    </source>
</evidence>